<organism evidence="13 14">
    <name type="scientific">Saccharothrix xinjiangensis</name>
    <dbReference type="NCBI Taxonomy" id="204798"/>
    <lineage>
        <taxon>Bacteria</taxon>
        <taxon>Bacillati</taxon>
        <taxon>Actinomycetota</taxon>
        <taxon>Actinomycetes</taxon>
        <taxon>Pseudonocardiales</taxon>
        <taxon>Pseudonocardiaceae</taxon>
        <taxon>Saccharothrix</taxon>
    </lineage>
</organism>
<dbReference type="EC" id="2.3.1.20" evidence="4"/>
<dbReference type="RefSeq" id="WP_344039767.1">
    <property type="nucleotide sequence ID" value="NZ_BAAAKE010000018.1"/>
</dbReference>
<accession>A0ABV9Y081</accession>
<dbReference type="PANTHER" id="PTHR31650:SF1">
    <property type="entry name" value="WAX ESTER SYNTHASE_DIACYLGLYCEROL ACYLTRANSFERASE 4-RELATED"/>
    <property type="match status" value="1"/>
</dbReference>
<evidence type="ECO:0000259" key="11">
    <source>
        <dbReference type="Pfam" id="PF03007"/>
    </source>
</evidence>
<dbReference type="InterPro" id="IPR045034">
    <property type="entry name" value="O-acyltransferase_WSD1-like"/>
</dbReference>
<dbReference type="Proteomes" id="UP001595833">
    <property type="component" value="Unassembled WGS sequence"/>
</dbReference>
<evidence type="ECO:0000256" key="2">
    <source>
        <dbReference type="ARBA" id="ARBA00005189"/>
    </source>
</evidence>
<comment type="pathway">
    <text evidence="2">Lipid metabolism.</text>
</comment>
<evidence type="ECO:0000256" key="8">
    <source>
        <dbReference type="ARBA" id="ARBA00023098"/>
    </source>
</evidence>
<evidence type="ECO:0000256" key="9">
    <source>
        <dbReference type="ARBA" id="ARBA00023315"/>
    </source>
</evidence>
<evidence type="ECO:0000256" key="3">
    <source>
        <dbReference type="ARBA" id="ARBA00009587"/>
    </source>
</evidence>
<dbReference type="Gene3D" id="3.30.559.10">
    <property type="entry name" value="Chloramphenicol acetyltransferase-like domain"/>
    <property type="match status" value="1"/>
</dbReference>
<comment type="pathway">
    <text evidence="1">Glycerolipid metabolism; triacylglycerol biosynthesis.</text>
</comment>
<protein>
    <recommendedName>
        <fullName evidence="4">diacylglycerol O-acyltransferase</fullName>
        <ecNumber evidence="4">2.3.1.20</ecNumber>
    </recommendedName>
</protein>
<evidence type="ECO:0000256" key="4">
    <source>
        <dbReference type="ARBA" id="ARBA00013244"/>
    </source>
</evidence>
<comment type="similarity">
    <text evidence="3">Belongs to the long-chain O-acyltransferase family.</text>
</comment>
<dbReference type="Pfam" id="PF03007">
    <property type="entry name" value="WS_DGAT_cat"/>
    <property type="match status" value="1"/>
</dbReference>
<gene>
    <name evidence="13" type="ORF">ACFPFM_19610</name>
</gene>
<keyword evidence="5" id="KW-0444">Lipid biosynthesis</keyword>
<evidence type="ECO:0000256" key="5">
    <source>
        <dbReference type="ARBA" id="ARBA00022516"/>
    </source>
</evidence>
<dbReference type="PANTHER" id="PTHR31650">
    <property type="entry name" value="O-ACYLTRANSFERASE (WSD1-LIKE) FAMILY PROTEIN"/>
    <property type="match status" value="1"/>
</dbReference>
<evidence type="ECO:0000313" key="14">
    <source>
        <dbReference type="Proteomes" id="UP001595833"/>
    </source>
</evidence>
<dbReference type="Pfam" id="PF06974">
    <property type="entry name" value="WS_DGAT_C"/>
    <property type="match status" value="1"/>
</dbReference>
<evidence type="ECO:0000256" key="10">
    <source>
        <dbReference type="ARBA" id="ARBA00048109"/>
    </source>
</evidence>
<keyword evidence="6" id="KW-0808">Transferase</keyword>
<evidence type="ECO:0000259" key="12">
    <source>
        <dbReference type="Pfam" id="PF06974"/>
    </source>
</evidence>
<feature type="domain" description="O-acyltransferase WSD1-like N-terminal" evidence="11">
    <location>
        <begin position="18"/>
        <end position="267"/>
    </location>
</feature>
<dbReference type="Gene3D" id="3.30.559.30">
    <property type="entry name" value="Nonribosomal peptide synthetase, condensation domain"/>
    <property type="match status" value="1"/>
</dbReference>
<feature type="domain" description="O-acyltransferase WSD1 C-terminal" evidence="12">
    <location>
        <begin position="307"/>
        <end position="445"/>
    </location>
</feature>
<dbReference type="InterPro" id="IPR004255">
    <property type="entry name" value="O-acyltransferase_WSD1_N"/>
</dbReference>
<dbReference type="EMBL" id="JBHSJB010000017">
    <property type="protein sequence ID" value="MFC5055951.1"/>
    <property type="molecule type" value="Genomic_DNA"/>
</dbReference>
<keyword evidence="14" id="KW-1185">Reference proteome</keyword>
<evidence type="ECO:0000313" key="13">
    <source>
        <dbReference type="EMBL" id="MFC5055951.1"/>
    </source>
</evidence>
<keyword evidence="9" id="KW-0012">Acyltransferase</keyword>
<comment type="catalytic activity">
    <reaction evidence="10">
        <text>an acyl-CoA + a 1,2-diacyl-sn-glycerol = a triacyl-sn-glycerol + CoA</text>
        <dbReference type="Rhea" id="RHEA:10868"/>
        <dbReference type="ChEBI" id="CHEBI:17815"/>
        <dbReference type="ChEBI" id="CHEBI:57287"/>
        <dbReference type="ChEBI" id="CHEBI:58342"/>
        <dbReference type="ChEBI" id="CHEBI:64615"/>
        <dbReference type="EC" id="2.3.1.20"/>
    </reaction>
</comment>
<dbReference type="SUPFAM" id="SSF52777">
    <property type="entry name" value="CoA-dependent acyltransferases"/>
    <property type="match status" value="1"/>
</dbReference>
<comment type="caution">
    <text evidence="13">The sequence shown here is derived from an EMBL/GenBank/DDBJ whole genome shotgun (WGS) entry which is preliminary data.</text>
</comment>
<keyword evidence="7" id="KW-0319">Glycerol metabolism</keyword>
<proteinExistence type="inferred from homology"/>
<sequence length="457" mass="48549">MLEQDQGEAVERPATEWMSGLDALLWRAQQTPALHAPMTFVFLLDRAPDHEEFLAEHARFPQLVPRLGQHVLDGPLGLGVPRWAPDPRFDLANHVRRVRLPDAAGVGGLLELAQRLAYSPFDRRHPLWEAVLVDRVDERRAGYVIRLHHSIADGVNVVRLAMLLFGADPGARRAAGDAMRSGHASFLAEAGGKLAGEVAGAARHPVRTALRVGKVTRSLLDLGARLNLPGSPALRHRGGSWRFLTSEVPLSTLREASRRVGATVNDAMVTAVLGAVRRYHEHLGERADRLTVSVLLGGRGGQSAGSGNNMSLAPIDAPVGETDPIRRMRLVGDLVNGARGEQSGTSPVGLVGLTGFLPGAVTAPVLKTLSTRVDVLVSNVRGPAELRLAGCRVEGVFPFGPTMATAVNVSTTSYLGTCYVGTTVDTAAVRDPDLFATCLREGFAEVTSDVGAAPGAG</sequence>
<evidence type="ECO:0000256" key="7">
    <source>
        <dbReference type="ARBA" id="ARBA00022798"/>
    </source>
</evidence>
<name>A0ABV9Y081_9PSEU</name>
<evidence type="ECO:0000256" key="6">
    <source>
        <dbReference type="ARBA" id="ARBA00022679"/>
    </source>
</evidence>
<dbReference type="InterPro" id="IPR023213">
    <property type="entry name" value="CAT-like_dom_sf"/>
</dbReference>
<reference evidence="14" key="1">
    <citation type="journal article" date="2019" name="Int. J. Syst. Evol. Microbiol.">
        <title>The Global Catalogue of Microorganisms (GCM) 10K type strain sequencing project: providing services to taxonomists for standard genome sequencing and annotation.</title>
        <authorList>
            <consortium name="The Broad Institute Genomics Platform"/>
            <consortium name="The Broad Institute Genome Sequencing Center for Infectious Disease"/>
            <person name="Wu L."/>
            <person name="Ma J."/>
        </authorList>
    </citation>
    <scope>NUCLEOTIDE SEQUENCE [LARGE SCALE GENOMIC DNA]</scope>
    <source>
        <strain evidence="14">KCTC 12848</strain>
    </source>
</reference>
<keyword evidence="8" id="KW-0443">Lipid metabolism</keyword>
<evidence type="ECO:0000256" key="1">
    <source>
        <dbReference type="ARBA" id="ARBA00004771"/>
    </source>
</evidence>
<dbReference type="InterPro" id="IPR009721">
    <property type="entry name" value="O-acyltransferase_WSD1_C"/>
</dbReference>